<proteinExistence type="predicted"/>
<dbReference type="Gene3D" id="2.40.50.1020">
    <property type="entry name" value="LytTr DNA-binding domain"/>
    <property type="match status" value="1"/>
</dbReference>
<organism evidence="2 3">
    <name type="scientific">Runella aurantiaca</name>
    <dbReference type="NCBI Taxonomy" id="2282308"/>
    <lineage>
        <taxon>Bacteria</taxon>
        <taxon>Pseudomonadati</taxon>
        <taxon>Bacteroidota</taxon>
        <taxon>Cytophagia</taxon>
        <taxon>Cytophagales</taxon>
        <taxon>Spirosomataceae</taxon>
        <taxon>Runella</taxon>
    </lineage>
</organism>
<evidence type="ECO:0000313" key="3">
    <source>
        <dbReference type="Proteomes" id="UP000253141"/>
    </source>
</evidence>
<evidence type="ECO:0000259" key="1">
    <source>
        <dbReference type="PROSITE" id="PS50930"/>
    </source>
</evidence>
<sequence length="114" mass="13432">MNTIFVPGYSKDKSIQTNEIVRLEGSGNYTIFHMIDGRHFLTSKSLIYYEELLSFPFIRIHKSCLINIHYALQRKTSDLVSMVDGTEVQVSRRRKPELKKYLKCPRKPRRRPAE</sequence>
<protein>
    <submittedName>
        <fullName evidence="2">LytTR family transcriptional regulator</fullName>
    </submittedName>
</protein>
<dbReference type="Proteomes" id="UP000253141">
    <property type="component" value="Unassembled WGS sequence"/>
</dbReference>
<keyword evidence="3" id="KW-1185">Reference proteome</keyword>
<name>A0A369I7M5_9BACT</name>
<comment type="caution">
    <text evidence="2">The sequence shown here is derived from an EMBL/GenBank/DDBJ whole genome shotgun (WGS) entry which is preliminary data.</text>
</comment>
<dbReference type="PROSITE" id="PS50930">
    <property type="entry name" value="HTH_LYTTR"/>
    <property type="match status" value="1"/>
</dbReference>
<dbReference type="EMBL" id="QPIW01000018">
    <property type="protein sequence ID" value="RDB04245.1"/>
    <property type="molecule type" value="Genomic_DNA"/>
</dbReference>
<reference evidence="2 3" key="1">
    <citation type="submission" date="2018-07" db="EMBL/GenBank/DDBJ databases">
        <title>Genome analysis of Runella aurantiaca.</title>
        <authorList>
            <person name="Yang X."/>
        </authorList>
    </citation>
    <scope>NUCLEOTIDE SEQUENCE [LARGE SCALE GENOMIC DNA]</scope>
    <source>
        <strain evidence="2 3">YX9</strain>
    </source>
</reference>
<dbReference type="AlphaFoldDB" id="A0A369I7M5"/>
<dbReference type="RefSeq" id="WP_114462788.1">
    <property type="nucleotide sequence ID" value="NZ_QPIW01000018.1"/>
</dbReference>
<dbReference type="SMART" id="SM00850">
    <property type="entry name" value="LytTR"/>
    <property type="match status" value="1"/>
</dbReference>
<dbReference type="GO" id="GO:0003677">
    <property type="term" value="F:DNA binding"/>
    <property type="evidence" value="ECO:0007669"/>
    <property type="project" value="InterPro"/>
</dbReference>
<feature type="domain" description="HTH LytTR-type" evidence="1">
    <location>
        <begin position="4"/>
        <end position="104"/>
    </location>
</feature>
<dbReference type="Pfam" id="PF04397">
    <property type="entry name" value="LytTR"/>
    <property type="match status" value="1"/>
</dbReference>
<accession>A0A369I7M5</accession>
<evidence type="ECO:0000313" key="2">
    <source>
        <dbReference type="EMBL" id="RDB04245.1"/>
    </source>
</evidence>
<dbReference type="InterPro" id="IPR007492">
    <property type="entry name" value="LytTR_DNA-bd_dom"/>
</dbReference>
<gene>
    <name evidence="2" type="ORF">DVG78_19860</name>
</gene>
<dbReference type="OrthoDB" id="1116942at2"/>